<organism evidence="2 3">
    <name type="scientific">Photorhabdus bodei</name>
    <dbReference type="NCBI Taxonomy" id="2029681"/>
    <lineage>
        <taxon>Bacteria</taxon>
        <taxon>Pseudomonadati</taxon>
        <taxon>Pseudomonadota</taxon>
        <taxon>Gammaproteobacteria</taxon>
        <taxon>Enterobacterales</taxon>
        <taxon>Morganellaceae</taxon>
        <taxon>Photorhabdus</taxon>
    </lineage>
</organism>
<feature type="domain" description="DUF6817" evidence="1">
    <location>
        <begin position="23"/>
        <end position="90"/>
    </location>
</feature>
<dbReference type="AlphaFoldDB" id="A0AAW6BPK8"/>
<evidence type="ECO:0000313" key="3">
    <source>
        <dbReference type="Proteomes" id="UP001212996"/>
    </source>
</evidence>
<sequence>MSILTKIKKFYQIDKDKVYDRHYSSHLVNTAKLLNKYGCEEVVCNAGMLHSIYDENSIYNNSGVSYKDREHIQQIVGKDVELLVYYYGRVHYAKSYDNISKSGNVVTLRVQTEDISIPEDIFSNLVNVIVADILEQIIWCVEKKGFFTYQDAREHLKKLFPILYYCCHGIQIDFNRFWSLSCRT</sequence>
<dbReference type="Gene3D" id="1.10.3210.10">
    <property type="entry name" value="Hypothetical protein af1432"/>
    <property type="match status" value="1"/>
</dbReference>
<gene>
    <name evidence="2" type="ORF">PH362_16885</name>
</gene>
<evidence type="ECO:0000259" key="1">
    <source>
        <dbReference type="Pfam" id="PF20680"/>
    </source>
</evidence>
<protein>
    <recommendedName>
        <fullName evidence="1">DUF6817 domain-containing protein</fullName>
    </recommendedName>
</protein>
<evidence type="ECO:0000313" key="2">
    <source>
        <dbReference type="EMBL" id="MDB6373557.1"/>
    </source>
</evidence>
<dbReference type="InterPro" id="IPR049202">
    <property type="entry name" value="DUF6817"/>
</dbReference>
<reference evidence="2" key="1">
    <citation type="submission" date="2023-01" db="EMBL/GenBank/DDBJ databases">
        <title>Genome sequencing of Photorhabdus bodei 09-20.</title>
        <authorList>
            <person name="Kalindamar S."/>
            <person name="Kumru S."/>
        </authorList>
    </citation>
    <scope>NUCLEOTIDE SEQUENCE</scope>
    <source>
        <strain evidence="2">09-20</strain>
    </source>
</reference>
<dbReference type="Pfam" id="PF20680">
    <property type="entry name" value="DUF6817"/>
    <property type="match status" value="1"/>
</dbReference>
<proteinExistence type="predicted"/>
<name>A0AAW6BPK8_9GAMM</name>
<accession>A0AAW6BPK8</accession>
<dbReference type="EMBL" id="JAQMFO010000026">
    <property type="protein sequence ID" value="MDB6373557.1"/>
    <property type="molecule type" value="Genomic_DNA"/>
</dbReference>
<dbReference type="RefSeq" id="WP_113044048.1">
    <property type="nucleotide sequence ID" value="NZ_CAWQKC010000009.1"/>
</dbReference>
<dbReference type="Proteomes" id="UP001212996">
    <property type="component" value="Unassembled WGS sequence"/>
</dbReference>
<comment type="caution">
    <text evidence="2">The sequence shown here is derived from an EMBL/GenBank/DDBJ whole genome shotgun (WGS) entry which is preliminary data.</text>
</comment>